<feature type="transmembrane region" description="Helical" evidence="1">
    <location>
        <begin position="177"/>
        <end position="201"/>
    </location>
</feature>
<dbReference type="OrthoDB" id="839794at2"/>
<feature type="transmembrane region" description="Helical" evidence="1">
    <location>
        <begin position="109"/>
        <end position="126"/>
    </location>
</feature>
<evidence type="ECO:0008006" key="4">
    <source>
        <dbReference type="Google" id="ProtNLM"/>
    </source>
</evidence>
<feature type="transmembrane region" description="Helical" evidence="1">
    <location>
        <begin position="79"/>
        <end position="97"/>
    </location>
</feature>
<evidence type="ECO:0000256" key="1">
    <source>
        <dbReference type="SAM" id="Phobius"/>
    </source>
</evidence>
<evidence type="ECO:0000313" key="2">
    <source>
        <dbReference type="EMBL" id="SMF28441.1"/>
    </source>
</evidence>
<feature type="transmembrane region" description="Helical" evidence="1">
    <location>
        <begin position="138"/>
        <end position="157"/>
    </location>
</feature>
<feature type="transmembrane region" description="Helical" evidence="1">
    <location>
        <begin position="53"/>
        <end position="74"/>
    </location>
</feature>
<name>A0A1Y6BWA6_9BACT</name>
<keyword evidence="3" id="KW-1185">Reference proteome</keyword>
<proteinExistence type="predicted"/>
<dbReference type="EMBL" id="FWZT01000009">
    <property type="protein sequence ID" value="SMF28441.1"/>
    <property type="molecule type" value="Genomic_DNA"/>
</dbReference>
<keyword evidence="1" id="KW-0812">Transmembrane</keyword>
<keyword evidence="1" id="KW-0472">Membrane</keyword>
<keyword evidence="1" id="KW-1133">Transmembrane helix</keyword>
<gene>
    <name evidence="2" type="ORF">SAMN06296036_10910</name>
</gene>
<feature type="transmembrane region" description="Helical" evidence="1">
    <location>
        <begin position="12"/>
        <end position="33"/>
    </location>
</feature>
<organism evidence="2 3">
    <name type="scientific">Pseudobacteriovorax antillogorgiicola</name>
    <dbReference type="NCBI Taxonomy" id="1513793"/>
    <lineage>
        <taxon>Bacteria</taxon>
        <taxon>Pseudomonadati</taxon>
        <taxon>Bdellovibrionota</taxon>
        <taxon>Oligoflexia</taxon>
        <taxon>Oligoflexales</taxon>
        <taxon>Pseudobacteriovoracaceae</taxon>
        <taxon>Pseudobacteriovorax</taxon>
    </lineage>
</organism>
<evidence type="ECO:0000313" key="3">
    <source>
        <dbReference type="Proteomes" id="UP000192907"/>
    </source>
</evidence>
<dbReference type="AlphaFoldDB" id="A0A1Y6BWA6"/>
<sequence>MDSIIRKNKQNQIVILCKVILLFQIAGMFSQIWNYGSKFSSNLWYYLGLDSDLAKYVDKGAMGIILGLTLLGFVYEKRWIYSAIAAWVFFLACNAFYHGGSFGAVYSPFAHGVRYGLPLSLAIYLGHKESRFEHLLIGLRWGVAITFIAHGIEAIYLNPKFIDFLIRIPRTYLDIEVSQGLAESLLIPIGVIDIFLGVVILRQENKYVLAYMAFWGLLTATVRLMFSPSHGFDPMLIRAANGLVPIAILMAALARTLSKGSDEGNLEPTPVPGTRKAAV</sequence>
<accession>A0A1Y6BWA6</accession>
<dbReference type="RefSeq" id="WP_132319506.1">
    <property type="nucleotide sequence ID" value="NZ_FWZT01000009.1"/>
</dbReference>
<reference evidence="3" key="1">
    <citation type="submission" date="2017-04" db="EMBL/GenBank/DDBJ databases">
        <authorList>
            <person name="Varghese N."/>
            <person name="Submissions S."/>
        </authorList>
    </citation>
    <scope>NUCLEOTIDE SEQUENCE [LARGE SCALE GENOMIC DNA]</scope>
    <source>
        <strain evidence="3">RKEM611</strain>
    </source>
</reference>
<protein>
    <recommendedName>
        <fullName evidence="4">DoxX protein</fullName>
    </recommendedName>
</protein>
<feature type="transmembrane region" description="Helical" evidence="1">
    <location>
        <begin position="208"/>
        <end position="229"/>
    </location>
</feature>
<feature type="transmembrane region" description="Helical" evidence="1">
    <location>
        <begin position="235"/>
        <end position="254"/>
    </location>
</feature>
<dbReference type="Proteomes" id="UP000192907">
    <property type="component" value="Unassembled WGS sequence"/>
</dbReference>